<protein>
    <submittedName>
        <fullName evidence="1">Uncharacterized protein</fullName>
    </submittedName>
</protein>
<dbReference type="EMBL" id="CAUYUJ010019163">
    <property type="protein sequence ID" value="CAK0889040.1"/>
    <property type="molecule type" value="Genomic_DNA"/>
</dbReference>
<organism evidence="1 2">
    <name type="scientific">Prorocentrum cordatum</name>
    <dbReference type="NCBI Taxonomy" id="2364126"/>
    <lineage>
        <taxon>Eukaryota</taxon>
        <taxon>Sar</taxon>
        <taxon>Alveolata</taxon>
        <taxon>Dinophyceae</taxon>
        <taxon>Prorocentrales</taxon>
        <taxon>Prorocentraceae</taxon>
        <taxon>Prorocentrum</taxon>
    </lineage>
</organism>
<evidence type="ECO:0000313" key="1">
    <source>
        <dbReference type="EMBL" id="CAK0889040.1"/>
    </source>
</evidence>
<comment type="caution">
    <text evidence="1">The sequence shown here is derived from an EMBL/GenBank/DDBJ whole genome shotgun (WGS) entry which is preliminary data.</text>
</comment>
<reference evidence="1" key="1">
    <citation type="submission" date="2023-10" db="EMBL/GenBank/DDBJ databases">
        <authorList>
            <person name="Chen Y."/>
            <person name="Shah S."/>
            <person name="Dougan E. K."/>
            <person name="Thang M."/>
            <person name="Chan C."/>
        </authorList>
    </citation>
    <scope>NUCLEOTIDE SEQUENCE [LARGE SCALE GENOMIC DNA]</scope>
</reference>
<evidence type="ECO:0000313" key="2">
    <source>
        <dbReference type="Proteomes" id="UP001189429"/>
    </source>
</evidence>
<gene>
    <name evidence="1" type="ORF">PCOR1329_LOCUS69695</name>
</gene>
<feature type="non-terminal residue" evidence="1">
    <location>
        <position position="1"/>
    </location>
</feature>
<name>A0ABN9WSG7_9DINO</name>
<proteinExistence type="predicted"/>
<sequence length="266" mass="28250">SGEGAAATPAAATVATAATTTEGKMMAVSEIRAMHVQGGDDAMASLVMNNLIVSLEAHIAKLAFFGEHPATLTPDTNSHFVYADPYGEVPKLYVHKGASGVVLNLAGKVSRTPTAGSVYLTSVSKVDLHVTPIASFDDDAFVIGWMVPEVTEAIVAEETKSGRGVVRCSLHKATATWIYQYQDFATTKSVTLDLQLWQLKLDKVPDVEVAMRLVRESWPTDSQGPLSVAARPRSLCKKGKDKGSQSSGAAQGLCAAELKLVKHLLK</sequence>
<accession>A0ABN9WSG7</accession>
<keyword evidence="2" id="KW-1185">Reference proteome</keyword>
<dbReference type="Proteomes" id="UP001189429">
    <property type="component" value="Unassembled WGS sequence"/>
</dbReference>